<gene>
    <name evidence="1" type="ORF">GLX27_002035</name>
</gene>
<sequence>MPRLTLVKHLADHLLLQAAVHRRAARTHDRQRVAPRIVACRTCVRRRVVWGRAERARLGVGRTARRIVGSGAVHARLAQEPVGQNVLVHVECDFGHLVGTRVALKHLASHRLVGRRRAADLLAVRVALHGAVGHIQHAQVLRHKREHVGVVTLECLVKLVLARKQGLAHGASRELEDMVMPTDLVVERLQLHDIRERLRGVLDVVVVVLVWTHTPVVRQVRRRDRDGLPGRPRVRLPRRIRPHLTLLVGCIRLGVGRRTARRAAVRRRCTCISAVVHRCTIQHIAVMHHGGVAWPAHHTRTARNNQRRTLLNHGQRRRWARIGVARA</sequence>
<dbReference type="EMBL" id="CP046235">
    <property type="protein sequence ID" value="WFD47384.1"/>
    <property type="molecule type" value="Genomic_DNA"/>
</dbReference>
<dbReference type="Proteomes" id="UP000818624">
    <property type="component" value="Chromosome 2"/>
</dbReference>
<reference evidence="1 2" key="1">
    <citation type="journal article" date="2020" name="Elife">
        <title>Loss of centromere function drives karyotype evolution in closely related Malassezia species.</title>
        <authorList>
            <person name="Sankaranarayanan S.R."/>
            <person name="Ianiri G."/>
            <person name="Coelho M.A."/>
            <person name="Reza M.H."/>
            <person name="Thimmappa B.C."/>
            <person name="Ganguly P."/>
            <person name="Vadnala R.N."/>
            <person name="Sun S."/>
            <person name="Siddharthan R."/>
            <person name="Tellgren-Roth C."/>
            <person name="Dawson T.L."/>
            <person name="Heitman J."/>
            <person name="Sanyal K."/>
        </authorList>
    </citation>
    <scope>NUCLEOTIDE SEQUENCE [LARGE SCALE GENOMIC DNA]</scope>
    <source>
        <strain evidence="1">CBS14141</strain>
    </source>
</reference>
<organism evidence="1 2">
    <name type="scientific">Malassezia furfur</name>
    <name type="common">Pityriasis versicolor infection agent</name>
    <name type="synonym">Pityrosporum furfur</name>
    <dbReference type="NCBI Taxonomy" id="55194"/>
    <lineage>
        <taxon>Eukaryota</taxon>
        <taxon>Fungi</taxon>
        <taxon>Dikarya</taxon>
        <taxon>Basidiomycota</taxon>
        <taxon>Ustilaginomycotina</taxon>
        <taxon>Malasseziomycetes</taxon>
        <taxon>Malasseziales</taxon>
        <taxon>Malasseziaceae</taxon>
        <taxon>Malassezia</taxon>
    </lineage>
</organism>
<keyword evidence="2" id="KW-1185">Reference proteome</keyword>
<name>A0ABY8EPB3_MALFU</name>
<protein>
    <submittedName>
        <fullName evidence="1">Uncharacterized protein</fullName>
    </submittedName>
</protein>
<evidence type="ECO:0000313" key="1">
    <source>
        <dbReference type="EMBL" id="WFD47384.1"/>
    </source>
</evidence>
<accession>A0ABY8EPB3</accession>
<evidence type="ECO:0000313" key="2">
    <source>
        <dbReference type="Proteomes" id="UP000818624"/>
    </source>
</evidence>
<proteinExistence type="predicted"/>